<gene>
    <name evidence="2" type="ORF">BDD43_5772</name>
</gene>
<accession>A0A495J9X5</accession>
<dbReference type="EMBL" id="RBKU01000001">
    <property type="protein sequence ID" value="RKR85501.1"/>
    <property type="molecule type" value="Genomic_DNA"/>
</dbReference>
<sequence length="314" mass="33037">MKKLSTFKSLLFCGLIALTSLYSCQKSGVTANNTKTTDVTAAMAASQAIQLSSATTGSSSTSLVGVTTDAIFALHAYPPGDKKDSVTFASLPAAIGTYLTANYAGYTFQKAFKLSTQAGVADGYVVVILFNGKPVAIKFDAAGAFVTELEQCEGHDLGGGPGWHPGGRFDDRDGAHRDTVAISALPAAVKTLFATSYPTDTLLHAALNMDGSYSVISANKGLFVTNVSATGTLINRIQVYPHPNNRTAVVASALLPAITTYLTTTFPGYVFDKAFAEKANTTVLGYDVFITVNGTRHAVEFDATGKFVRNIVIR</sequence>
<protein>
    <submittedName>
        <fullName evidence="2">Uncharacterized protein</fullName>
    </submittedName>
</protein>
<keyword evidence="1" id="KW-0732">Signal</keyword>
<feature type="signal peptide" evidence="1">
    <location>
        <begin position="1"/>
        <end position="25"/>
    </location>
</feature>
<evidence type="ECO:0000313" key="2">
    <source>
        <dbReference type="EMBL" id="RKR85501.1"/>
    </source>
</evidence>
<dbReference type="RefSeq" id="WP_121201545.1">
    <property type="nucleotide sequence ID" value="NZ_RBKU01000001.1"/>
</dbReference>
<dbReference type="OrthoDB" id="787491at2"/>
<comment type="caution">
    <text evidence="2">The sequence shown here is derived from an EMBL/GenBank/DDBJ whole genome shotgun (WGS) entry which is preliminary data.</text>
</comment>
<keyword evidence="3" id="KW-1185">Reference proteome</keyword>
<dbReference type="PROSITE" id="PS51257">
    <property type="entry name" value="PROKAR_LIPOPROTEIN"/>
    <property type="match status" value="1"/>
</dbReference>
<dbReference type="AlphaFoldDB" id="A0A495J9X5"/>
<reference evidence="2 3" key="1">
    <citation type="submission" date="2018-10" db="EMBL/GenBank/DDBJ databases">
        <title>Genomic Encyclopedia of Archaeal and Bacterial Type Strains, Phase II (KMG-II): from individual species to whole genera.</title>
        <authorList>
            <person name="Goeker M."/>
        </authorList>
    </citation>
    <scope>NUCLEOTIDE SEQUENCE [LARGE SCALE GENOMIC DNA]</scope>
    <source>
        <strain evidence="2 3">DSM 18602</strain>
    </source>
</reference>
<organism evidence="2 3">
    <name type="scientific">Mucilaginibacter gracilis</name>
    <dbReference type="NCBI Taxonomy" id="423350"/>
    <lineage>
        <taxon>Bacteria</taxon>
        <taxon>Pseudomonadati</taxon>
        <taxon>Bacteroidota</taxon>
        <taxon>Sphingobacteriia</taxon>
        <taxon>Sphingobacteriales</taxon>
        <taxon>Sphingobacteriaceae</taxon>
        <taxon>Mucilaginibacter</taxon>
    </lineage>
</organism>
<evidence type="ECO:0000256" key="1">
    <source>
        <dbReference type="SAM" id="SignalP"/>
    </source>
</evidence>
<dbReference type="Proteomes" id="UP000268007">
    <property type="component" value="Unassembled WGS sequence"/>
</dbReference>
<dbReference type="Gene3D" id="3.40.1420.30">
    <property type="match status" value="1"/>
</dbReference>
<proteinExistence type="predicted"/>
<evidence type="ECO:0000313" key="3">
    <source>
        <dbReference type="Proteomes" id="UP000268007"/>
    </source>
</evidence>
<feature type="chain" id="PRO_5019748942" evidence="1">
    <location>
        <begin position="26"/>
        <end position="314"/>
    </location>
</feature>
<name>A0A495J9X5_9SPHI</name>